<reference evidence="1" key="1">
    <citation type="submission" date="2020-04" db="EMBL/GenBank/DDBJ databases">
        <title>Analysis of mating type loci in Filobasidium floriforme.</title>
        <authorList>
            <person name="Nowrousian M."/>
        </authorList>
    </citation>
    <scope>NUCLEOTIDE SEQUENCE</scope>
    <source>
        <strain evidence="1">CBS 6242</strain>
    </source>
</reference>
<name>A0A8K0NRJ9_9TREE</name>
<proteinExistence type="predicted"/>
<keyword evidence="2" id="KW-1185">Reference proteome</keyword>
<organism evidence="1 2">
    <name type="scientific">Filobasidium floriforme</name>
    <dbReference type="NCBI Taxonomy" id="5210"/>
    <lineage>
        <taxon>Eukaryota</taxon>
        <taxon>Fungi</taxon>
        <taxon>Dikarya</taxon>
        <taxon>Basidiomycota</taxon>
        <taxon>Agaricomycotina</taxon>
        <taxon>Tremellomycetes</taxon>
        <taxon>Filobasidiales</taxon>
        <taxon>Filobasidiaceae</taxon>
        <taxon>Filobasidium</taxon>
    </lineage>
</organism>
<dbReference type="EMBL" id="JABELV010000126">
    <property type="protein sequence ID" value="KAG7530184.1"/>
    <property type="molecule type" value="Genomic_DNA"/>
</dbReference>
<comment type="caution">
    <text evidence="1">The sequence shown here is derived from an EMBL/GenBank/DDBJ whole genome shotgun (WGS) entry which is preliminary data.</text>
</comment>
<dbReference type="AlphaFoldDB" id="A0A8K0NRJ9"/>
<accession>A0A8K0NRJ9</accession>
<evidence type="ECO:0000313" key="1">
    <source>
        <dbReference type="EMBL" id="KAG7530184.1"/>
    </source>
</evidence>
<dbReference type="Proteomes" id="UP000812966">
    <property type="component" value="Unassembled WGS sequence"/>
</dbReference>
<gene>
    <name evidence="1" type="ORF">FFLO_05232</name>
</gene>
<protein>
    <submittedName>
        <fullName evidence="1">Uncharacterized protein</fullName>
    </submittedName>
</protein>
<sequence>MVFDELGGNCSDYDAWLSSCLPLKKPIIIVGVVDRQDSWNELLKKVEKCDALAIHKLEYAYSITPALLKFVFERDPEGTIESKEQTEIVDLAG</sequence>
<evidence type="ECO:0000313" key="2">
    <source>
        <dbReference type="Proteomes" id="UP000812966"/>
    </source>
</evidence>